<gene>
    <name evidence="1" type="ORF">HNQ59_000684</name>
</gene>
<dbReference type="EMBL" id="JACHHY010000003">
    <property type="protein sequence ID" value="MBB5017420.1"/>
    <property type="molecule type" value="Genomic_DNA"/>
</dbReference>
<accession>A0A840MG92</accession>
<dbReference type="RefSeq" id="WP_184035181.1">
    <property type="nucleotide sequence ID" value="NZ_JACHHY010000003.1"/>
</dbReference>
<dbReference type="AlphaFoldDB" id="A0A840MG92"/>
<protein>
    <submittedName>
        <fullName evidence="1">Nucleoid-associated protein YgaU</fullName>
    </submittedName>
</protein>
<dbReference type="Pfam" id="PF05489">
    <property type="entry name" value="Phage_tail_X"/>
    <property type="match status" value="1"/>
</dbReference>
<dbReference type="InterPro" id="IPR008861">
    <property type="entry name" value="GpX-like"/>
</dbReference>
<proteinExistence type="predicted"/>
<keyword evidence="2" id="KW-1185">Reference proteome</keyword>
<comment type="caution">
    <text evidence="1">The sequence shown here is derived from an EMBL/GenBank/DDBJ whole genome shotgun (WGS) entry which is preliminary data.</text>
</comment>
<organism evidence="1 2">
    <name type="scientific">Chitinivorax tropicus</name>
    <dbReference type="NCBI Taxonomy" id="714531"/>
    <lineage>
        <taxon>Bacteria</taxon>
        <taxon>Pseudomonadati</taxon>
        <taxon>Pseudomonadota</taxon>
        <taxon>Betaproteobacteria</taxon>
        <taxon>Chitinivorax</taxon>
    </lineage>
</organism>
<sequence>MYLTHITTAGERWDQLAARYYGDPMLYQDLIAANPQVPLVSVLPSGLPLSIPIIEQARLHEELPPWKR</sequence>
<name>A0A840MG92_9PROT</name>
<evidence type="ECO:0000313" key="1">
    <source>
        <dbReference type="EMBL" id="MBB5017420.1"/>
    </source>
</evidence>
<reference evidence="1 2" key="1">
    <citation type="submission" date="2020-08" db="EMBL/GenBank/DDBJ databases">
        <title>Genomic Encyclopedia of Type Strains, Phase IV (KMG-IV): sequencing the most valuable type-strain genomes for metagenomic binning, comparative biology and taxonomic classification.</title>
        <authorList>
            <person name="Goeker M."/>
        </authorList>
    </citation>
    <scope>NUCLEOTIDE SEQUENCE [LARGE SCALE GENOMIC DNA]</scope>
    <source>
        <strain evidence="1 2">DSM 27165</strain>
    </source>
</reference>
<dbReference type="Proteomes" id="UP000575898">
    <property type="component" value="Unassembled WGS sequence"/>
</dbReference>
<evidence type="ECO:0000313" key="2">
    <source>
        <dbReference type="Proteomes" id="UP000575898"/>
    </source>
</evidence>